<keyword evidence="3" id="KW-1185">Reference proteome</keyword>
<name>M7AJ92_CHEMY</name>
<dbReference type="Proteomes" id="UP000031443">
    <property type="component" value="Unassembled WGS sequence"/>
</dbReference>
<organism evidence="2 3">
    <name type="scientific">Chelonia mydas</name>
    <name type="common">Green sea-turtle</name>
    <name type="synonym">Chelonia agassizi</name>
    <dbReference type="NCBI Taxonomy" id="8469"/>
    <lineage>
        <taxon>Eukaryota</taxon>
        <taxon>Metazoa</taxon>
        <taxon>Chordata</taxon>
        <taxon>Craniata</taxon>
        <taxon>Vertebrata</taxon>
        <taxon>Euteleostomi</taxon>
        <taxon>Archelosauria</taxon>
        <taxon>Testudinata</taxon>
        <taxon>Testudines</taxon>
        <taxon>Cryptodira</taxon>
        <taxon>Durocryptodira</taxon>
        <taxon>Americhelydia</taxon>
        <taxon>Chelonioidea</taxon>
        <taxon>Cheloniidae</taxon>
        <taxon>Chelonia</taxon>
    </lineage>
</organism>
<reference evidence="3" key="1">
    <citation type="journal article" date="2013" name="Nat. Genet.">
        <title>The draft genomes of soft-shell turtle and green sea turtle yield insights into the development and evolution of the turtle-specific body plan.</title>
        <authorList>
            <person name="Wang Z."/>
            <person name="Pascual-Anaya J."/>
            <person name="Zadissa A."/>
            <person name="Li W."/>
            <person name="Niimura Y."/>
            <person name="Huang Z."/>
            <person name="Li C."/>
            <person name="White S."/>
            <person name="Xiong Z."/>
            <person name="Fang D."/>
            <person name="Wang B."/>
            <person name="Ming Y."/>
            <person name="Chen Y."/>
            <person name="Zheng Y."/>
            <person name="Kuraku S."/>
            <person name="Pignatelli M."/>
            <person name="Herrero J."/>
            <person name="Beal K."/>
            <person name="Nozawa M."/>
            <person name="Li Q."/>
            <person name="Wang J."/>
            <person name="Zhang H."/>
            <person name="Yu L."/>
            <person name="Shigenobu S."/>
            <person name="Wang J."/>
            <person name="Liu J."/>
            <person name="Flicek P."/>
            <person name="Searle S."/>
            <person name="Wang J."/>
            <person name="Kuratani S."/>
            <person name="Yin Y."/>
            <person name="Aken B."/>
            <person name="Zhang G."/>
            <person name="Irie N."/>
        </authorList>
    </citation>
    <scope>NUCLEOTIDE SEQUENCE [LARGE SCALE GENOMIC DNA]</scope>
</reference>
<feature type="region of interest" description="Disordered" evidence="1">
    <location>
        <begin position="1"/>
        <end position="31"/>
    </location>
</feature>
<feature type="region of interest" description="Disordered" evidence="1">
    <location>
        <begin position="45"/>
        <end position="74"/>
    </location>
</feature>
<proteinExistence type="predicted"/>
<gene>
    <name evidence="2" type="ORF">UY3_17827</name>
</gene>
<evidence type="ECO:0000256" key="1">
    <source>
        <dbReference type="SAM" id="MobiDB-lite"/>
    </source>
</evidence>
<accession>M7AJ92</accession>
<sequence length="151" mass="16254">MQEKGYDRDQQQCRIKAKKAREANSRSTAKPQTCRCYKQLHTILGRGPTTPQTTIDTSEESESQAPAVNSKEEDGGYATVDCSYAMILDLFEIPVQSSQSQLSSVGEPDAGEGASAISLQEIVIFPTALLAALHVLEDCVSCACNAHDNSA</sequence>
<dbReference type="AlphaFoldDB" id="M7AJ92"/>
<evidence type="ECO:0000313" key="2">
    <source>
        <dbReference type="EMBL" id="EMP25146.1"/>
    </source>
</evidence>
<feature type="compositionally biased region" description="Basic and acidic residues" evidence="1">
    <location>
        <begin position="1"/>
        <end position="11"/>
    </location>
</feature>
<protein>
    <submittedName>
        <fullName evidence="2">Uncharacterized protein</fullName>
    </submittedName>
</protein>
<evidence type="ECO:0000313" key="3">
    <source>
        <dbReference type="Proteomes" id="UP000031443"/>
    </source>
</evidence>
<dbReference type="EMBL" id="KB594214">
    <property type="protein sequence ID" value="EMP25146.1"/>
    <property type="molecule type" value="Genomic_DNA"/>
</dbReference>